<proteinExistence type="inferred from homology"/>
<dbReference type="InterPro" id="IPR029062">
    <property type="entry name" value="Class_I_gatase-like"/>
</dbReference>
<dbReference type="InterPro" id="IPR017853">
    <property type="entry name" value="GH"/>
</dbReference>
<keyword evidence="2 3" id="KW-0326">Glycosidase</keyword>
<reference evidence="5" key="1">
    <citation type="submission" date="2022-10" db="EMBL/GenBank/DDBJ databases">
        <title>Genome sequence of Actinomyces israelii ATCC 10048.</title>
        <authorList>
            <person name="Watt R.M."/>
            <person name="Tong W.M."/>
        </authorList>
    </citation>
    <scope>NUCLEOTIDE SEQUENCE</scope>
    <source>
        <strain evidence="5">ATCC 10048</strain>
    </source>
</reference>
<evidence type="ECO:0000256" key="2">
    <source>
        <dbReference type="ARBA" id="ARBA00023295"/>
    </source>
</evidence>
<dbReference type="SUPFAM" id="SSF51445">
    <property type="entry name" value="(Trans)glycosidases"/>
    <property type="match status" value="1"/>
</dbReference>
<evidence type="ECO:0000259" key="4">
    <source>
        <dbReference type="Pfam" id="PF00150"/>
    </source>
</evidence>
<gene>
    <name evidence="5" type="ORF">OHJ16_06200</name>
</gene>
<comment type="similarity">
    <text evidence="3">Belongs to the glycosyl hydrolase 5 (cellulase A) family.</text>
</comment>
<dbReference type="Pfam" id="PF00150">
    <property type="entry name" value="Cellulase"/>
    <property type="match status" value="1"/>
</dbReference>
<dbReference type="Proteomes" id="UP001072034">
    <property type="component" value="Unassembled WGS sequence"/>
</dbReference>
<protein>
    <submittedName>
        <fullName evidence="5">Cellulase family glycosylhydrolase</fullName>
    </submittedName>
</protein>
<dbReference type="EMBL" id="JAPTMY010000010">
    <property type="protein sequence ID" value="MCZ0857633.1"/>
    <property type="molecule type" value="Genomic_DNA"/>
</dbReference>
<dbReference type="CDD" id="cd03143">
    <property type="entry name" value="A4_beta-galactosidase_middle_domain"/>
    <property type="match status" value="1"/>
</dbReference>
<organism evidence="5 6">
    <name type="scientific">Actinomyces israelii</name>
    <dbReference type="NCBI Taxonomy" id="1659"/>
    <lineage>
        <taxon>Bacteria</taxon>
        <taxon>Bacillati</taxon>
        <taxon>Actinomycetota</taxon>
        <taxon>Actinomycetes</taxon>
        <taxon>Actinomycetales</taxon>
        <taxon>Actinomycetaceae</taxon>
        <taxon>Actinomyces</taxon>
    </lineage>
</organism>
<evidence type="ECO:0000313" key="5">
    <source>
        <dbReference type="EMBL" id="MCZ0857633.1"/>
    </source>
</evidence>
<dbReference type="InterPro" id="IPR001547">
    <property type="entry name" value="Glyco_hydro_5"/>
</dbReference>
<keyword evidence="6" id="KW-1185">Reference proteome</keyword>
<name>A0ABT4I7B9_9ACTO</name>
<accession>A0ABT4I7B9</accession>
<evidence type="ECO:0000256" key="1">
    <source>
        <dbReference type="ARBA" id="ARBA00022801"/>
    </source>
</evidence>
<dbReference type="Gene3D" id="3.40.50.880">
    <property type="match status" value="1"/>
</dbReference>
<evidence type="ECO:0000313" key="6">
    <source>
        <dbReference type="Proteomes" id="UP001072034"/>
    </source>
</evidence>
<feature type="domain" description="Glycoside hydrolase family 5" evidence="4">
    <location>
        <begin position="43"/>
        <end position="290"/>
    </location>
</feature>
<comment type="caution">
    <text evidence="5">The sequence shown here is derived from an EMBL/GenBank/DDBJ whole genome shotgun (WGS) entry which is preliminary data.</text>
</comment>
<dbReference type="Gene3D" id="3.20.20.80">
    <property type="entry name" value="Glycosidases"/>
    <property type="match status" value="1"/>
</dbReference>
<keyword evidence="1 3" id="KW-0378">Hydrolase</keyword>
<dbReference type="RefSeq" id="WP_268917176.1">
    <property type="nucleotide sequence ID" value="NZ_CP124548.1"/>
</dbReference>
<sequence>MPTRPMHMINSSGQSRPWIGANFWSRTGGPRMWSRYDPGIVREELQVLHEHGLTMTRSFFYWPDFMPAPDTIDEGACDRYRDFLDAHREVGMGTIPTFIVGHMSGENWDPSWRHGRDLYTDVWMVARQAWYITELTRRFHDHPAVIGWLISNEIPIYGGEGDEEVISAWALLMVGAVRAGGGHQPVSLGDGAWGVETTGHDSGFSSLTYGELVDFIGPHVYRMENDRLRQHLKAAFVCELAQVAGKPVIMEEFGLSSDFVSARGSASYYRQLLHSTLAAGASGWVAWNNTDFDDLREQRPYSHHPFEMHFGITDAAGAPKPPLEELRIFSEELAGTDLAGLRRAPTATGIIVPSCLTARYPFTTEEERALIVDASEQAYVAAKEADLAPGIVHEPEDGLAGGIESGYDLYLAPSTKQLAAATWPRLVELARGGATVYASYCAGETTAQRGPWWTGLDCLFGVAQELTYGLNDPVEDETVEITFVEPLGPLPEGATLRFRAAGNREARAFLPVRALDGADVVAHDSHGRPAIVVKRHGPGRAVLCTYPLEYFAARLGRVNPEDTWRLYDALAELAGVRRPAHVEDPRVLADVLVDDDGGELVVVLSQHDEPVERTVIHADGRRTAVRLPGLGATILHRR</sequence>
<evidence type="ECO:0000256" key="3">
    <source>
        <dbReference type="RuleBase" id="RU361153"/>
    </source>
</evidence>